<comment type="function">
    <text evidence="7">Translation factor necessary for the incorporation of selenocysteine into proteins. It probably replaces EF-Tu for the insertion of selenocysteine directed by the UGA codon. SelB binds GTP and GDP.</text>
</comment>
<keyword evidence="5" id="KW-0648">Protein biosynthesis</keyword>
<evidence type="ECO:0000256" key="8">
    <source>
        <dbReference type="ARBA" id="ARBA00031615"/>
    </source>
</evidence>
<dbReference type="SUPFAM" id="SSF46785">
    <property type="entry name" value="Winged helix' DNA-binding domain"/>
    <property type="match status" value="3"/>
</dbReference>
<dbReference type="CDD" id="cd03696">
    <property type="entry name" value="SelB_II"/>
    <property type="match status" value="1"/>
</dbReference>
<dbReference type="AlphaFoldDB" id="A0A845KZS1"/>
<proteinExistence type="predicted"/>
<dbReference type="PRINTS" id="PR00315">
    <property type="entry name" value="ELONGATNFCT"/>
</dbReference>
<dbReference type="GO" id="GO:0003723">
    <property type="term" value="F:RNA binding"/>
    <property type="evidence" value="ECO:0007669"/>
    <property type="project" value="InterPro"/>
</dbReference>
<name>A0A845KZS1_9FIRM</name>
<evidence type="ECO:0000256" key="4">
    <source>
        <dbReference type="ARBA" id="ARBA00022741"/>
    </source>
</evidence>
<dbReference type="EMBL" id="WXEY01000006">
    <property type="protein sequence ID" value="MZP29652.1"/>
    <property type="molecule type" value="Genomic_DNA"/>
</dbReference>
<evidence type="ECO:0000256" key="3">
    <source>
        <dbReference type="ARBA" id="ARBA00022490"/>
    </source>
</evidence>
<dbReference type="GO" id="GO:0003746">
    <property type="term" value="F:translation elongation factor activity"/>
    <property type="evidence" value="ECO:0007669"/>
    <property type="project" value="UniProtKB-KW"/>
</dbReference>
<dbReference type="InterPro" id="IPR050055">
    <property type="entry name" value="EF-Tu_GTPase"/>
</dbReference>
<dbReference type="InterPro" id="IPR036388">
    <property type="entry name" value="WH-like_DNA-bd_sf"/>
</dbReference>
<evidence type="ECO:0000256" key="2">
    <source>
        <dbReference type="ARBA" id="ARBA00015953"/>
    </source>
</evidence>
<evidence type="ECO:0000313" key="11">
    <source>
        <dbReference type="Proteomes" id="UP000463470"/>
    </source>
</evidence>
<dbReference type="NCBIfam" id="TIGR00475">
    <property type="entry name" value="selB"/>
    <property type="match status" value="1"/>
</dbReference>
<dbReference type="Proteomes" id="UP000463470">
    <property type="component" value="Unassembled WGS sequence"/>
</dbReference>
<dbReference type="SUPFAM" id="SSF50447">
    <property type="entry name" value="Translation proteins"/>
    <property type="match status" value="1"/>
</dbReference>
<dbReference type="InterPro" id="IPR000795">
    <property type="entry name" value="T_Tr_GTP-bd_dom"/>
</dbReference>
<dbReference type="InterPro" id="IPR015191">
    <property type="entry name" value="SelB_WHD4"/>
</dbReference>
<dbReference type="PANTHER" id="PTHR43721:SF22">
    <property type="entry name" value="ELONGATION FACTOR TU, MITOCHONDRIAL"/>
    <property type="match status" value="1"/>
</dbReference>
<organism evidence="10 11">
    <name type="scientific">Heliomicrobium undosum</name>
    <dbReference type="NCBI Taxonomy" id="121734"/>
    <lineage>
        <taxon>Bacteria</taxon>
        <taxon>Bacillati</taxon>
        <taxon>Bacillota</taxon>
        <taxon>Clostridia</taxon>
        <taxon>Eubacteriales</taxon>
        <taxon>Heliobacteriaceae</taxon>
        <taxon>Heliomicrobium</taxon>
    </lineage>
</organism>
<evidence type="ECO:0000256" key="5">
    <source>
        <dbReference type="ARBA" id="ARBA00022917"/>
    </source>
</evidence>
<dbReference type="Pfam" id="PF25461">
    <property type="entry name" value="Beta-barrel_SelB"/>
    <property type="match status" value="1"/>
</dbReference>
<dbReference type="Gene3D" id="3.40.50.300">
    <property type="entry name" value="P-loop containing nucleotide triphosphate hydrolases"/>
    <property type="match status" value="1"/>
</dbReference>
<dbReference type="Gene3D" id="2.40.30.10">
    <property type="entry name" value="Translation factors"/>
    <property type="match status" value="2"/>
</dbReference>
<accession>A0A845KZS1</accession>
<comment type="caution">
    <text evidence="10">The sequence shown here is derived from an EMBL/GenBank/DDBJ whole genome shotgun (WGS) entry which is preliminary data.</text>
</comment>
<dbReference type="GO" id="GO:0005525">
    <property type="term" value="F:GTP binding"/>
    <property type="evidence" value="ECO:0007669"/>
    <property type="project" value="UniProtKB-KW"/>
</dbReference>
<dbReference type="Pfam" id="PF00009">
    <property type="entry name" value="GTP_EFTU"/>
    <property type="match status" value="1"/>
</dbReference>
<dbReference type="SUPFAM" id="SSF52540">
    <property type="entry name" value="P-loop containing nucleoside triphosphate hydrolases"/>
    <property type="match status" value="1"/>
</dbReference>
<dbReference type="GO" id="GO:0001514">
    <property type="term" value="P:selenocysteine incorporation"/>
    <property type="evidence" value="ECO:0007669"/>
    <property type="project" value="InterPro"/>
</dbReference>
<dbReference type="InterPro" id="IPR009000">
    <property type="entry name" value="Transl_B-barrel_sf"/>
</dbReference>
<evidence type="ECO:0000259" key="9">
    <source>
        <dbReference type="PROSITE" id="PS51722"/>
    </source>
</evidence>
<dbReference type="Pfam" id="PF03144">
    <property type="entry name" value="GTP_EFTU_D2"/>
    <property type="match status" value="1"/>
</dbReference>
<dbReference type="Pfam" id="PF09107">
    <property type="entry name" value="WHD_3rd_SelB"/>
    <property type="match status" value="1"/>
</dbReference>
<feature type="domain" description="Tr-type G" evidence="9">
    <location>
        <begin position="6"/>
        <end position="178"/>
    </location>
</feature>
<keyword evidence="11" id="KW-1185">Reference proteome</keyword>
<dbReference type="InterPro" id="IPR015190">
    <property type="entry name" value="Elong_fac_SelB-wing-hlx_typ-2"/>
</dbReference>
<keyword evidence="3" id="KW-0963">Cytoplasm</keyword>
<dbReference type="Gene3D" id="1.10.10.2770">
    <property type="match status" value="1"/>
</dbReference>
<dbReference type="InterPro" id="IPR027417">
    <property type="entry name" value="P-loop_NTPase"/>
</dbReference>
<keyword evidence="10" id="KW-0251">Elongation factor</keyword>
<evidence type="ECO:0000256" key="6">
    <source>
        <dbReference type="ARBA" id="ARBA00023134"/>
    </source>
</evidence>
<dbReference type="FunFam" id="2.40.30.10:FF:000020">
    <property type="entry name" value="Translation elongation factor EF-1"/>
    <property type="match status" value="1"/>
</dbReference>
<dbReference type="InterPro" id="IPR009001">
    <property type="entry name" value="Transl_elong_EF1A/Init_IF2_C"/>
</dbReference>
<dbReference type="PANTHER" id="PTHR43721">
    <property type="entry name" value="ELONGATION FACTOR TU-RELATED"/>
    <property type="match status" value="1"/>
</dbReference>
<dbReference type="SUPFAM" id="SSF50465">
    <property type="entry name" value="EF-Tu/eEF-1alpha/eIF2-gamma C-terminal domain"/>
    <property type="match status" value="1"/>
</dbReference>
<reference evidence="10 11" key="1">
    <citation type="submission" date="2020-01" db="EMBL/GenBank/DDBJ databases">
        <title>Whole-genome sequence of Heliobacterium undosum DSM 13378.</title>
        <authorList>
            <person name="Kyndt J.A."/>
            <person name="Meyer T.E."/>
        </authorList>
    </citation>
    <scope>NUCLEOTIDE SEQUENCE [LARGE SCALE GENOMIC DNA]</scope>
    <source>
        <strain evidence="10 11">DSM 13378</strain>
    </source>
</reference>
<protein>
    <recommendedName>
        <fullName evidence="2">Selenocysteine-specific elongation factor</fullName>
    </recommendedName>
    <alternativeName>
        <fullName evidence="8">SelB translation factor</fullName>
    </alternativeName>
</protein>
<dbReference type="CDD" id="cd15491">
    <property type="entry name" value="selB_III"/>
    <property type="match status" value="1"/>
</dbReference>
<dbReference type="InterPro" id="IPR057335">
    <property type="entry name" value="Beta-barrel_SelB"/>
</dbReference>
<dbReference type="InterPro" id="IPR004535">
    <property type="entry name" value="Transl_elong_SelB"/>
</dbReference>
<evidence type="ECO:0000313" key="10">
    <source>
        <dbReference type="EMBL" id="MZP29652.1"/>
    </source>
</evidence>
<keyword evidence="4" id="KW-0547">Nucleotide-binding</keyword>
<gene>
    <name evidence="10" type="primary">selB</name>
    <name evidence="10" type="ORF">GTO91_08040</name>
</gene>
<dbReference type="InterPro" id="IPR004161">
    <property type="entry name" value="EFTu-like_2"/>
</dbReference>
<dbReference type="InterPro" id="IPR036390">
    <property type="entry name" value="WH_DNA-bd_sf"/>
</dbReference>
<dbReference type="CDD" id="cd04171">
    <property type="entry name" value="SelB"/>
    <property type="match status" value="1"/>
</dbReference>
<keyword evidence="6" id="KW-0342">GTP-binding</keyword>
<dbReference type="Pfam" id="PF09106">
    <property type="entry name" value="WHD_2nd_SelB"/>
    <property type="match status" value="1"/>
</dbReference>
<evidence type="ECO:0000256" key="7">
    <source>
        <dbReference type="ARBA" id="ARBA00025526"/>
    </source>
</evidence>
<dbReference type="RefSeq" id="WP_161257485.1">
    <property type="nucleotide sequence ID" value="NZ_WXEY01000006.1"/>
</dbReference>
<dbReference type="Gene3D" id="1.10.10.10">
    <property type="entry name" value="Winged helix-like DNA-binding domain superfamily/Winged helix DNA-binding domain"/>
    <property type="match status" value="1"/>
</dbReference>
<evidence type="ECO:0000256" key="1">
    <source>
        <dbReference type="ARBA" id="ARBA00004496"/>
    </source>
</evidence>
<dbReference type="PROSITE" id="PS51722">
    <property type="entry name" value="G_TR_2"/>
    <property type="match status" value="1"/>
</dbReference>
<comment type="subcellular location">
    <subcellularLocation>
        <location evidence="1">Cytoplasm</location>
    </subcellularLocation>
</comment>
<dbReference type="OrthoDB" id="9804504at2"/>
<dbReference type="GO" id="GO:0005737">
    <property type="term" value="C:cytoplasm"/>
    <property type="evidence" value="ECO:0007669"/>
    <property type="project" value="UniProtKB-SubCell"/>
</dbReference>
<dbReference type="GO" id="GO:0003924">
    <property type="term" value="F:GTPase activity"/>
    <property type="evidence" value="ECO:0007669"/>
    <property type="project" value="InterPro"/>
</dbReference>
<sequence>MSTTGPVHAIIGTAGHIDHGKTRLVAALTGVDTDRLKEEKERGISIELGFAPLRLSDGRMAGIVDVPGHERFIRHMVAGVTGMDVAILVIAADEGVMPQTKEHLDVIELLQVPRSLTVLTKTELVDDEWLAMITEDVRQFLAGTPLAASPILPVSAVEGRGVAELKRALESLLGDLPRRPFAGPARLPIDRVFTMKGFGAVVTGTLASGMLRAGDTLTLYPSERPARIRGLQVHGEKVDAAWAGQRVAVNLSGVEVSQVARGDVLASPGTLQPAYRVTVRLQALNREDKPLRDRERIRFHAGTKETLGRLTLLDRERIEPGESAFALILLEEPVVVAKGDPFVLRTYSPARTVGGGQVIEPVAGKWKKNRPDVIAHLSVLEQGSPDERLAQHLARTGQPVTPAEAANLPGFDRDGVEAMMAGAASVSLLSGDGVEYLANAAQVTTLESSLRSDLDAYHRRYPLRRGMPKEELKSRLVPAWGAKAYGALLETWKQRGLITVDGKTVALADRKDKPPKEMVRLLAALEDRFLRDGLQPPLPAEARDWLVREGLSAENAEECLNCLVERDRLRKIGDDLLFHVQALADFRQLIVNALRDGGELTVAEARDLAKSSRRYMVPLLEWLDRERVTRRAGDKRSLW</sequence>